<dbReference type="PANTHER" id="PTHR43280:SF32">
    <property type="entry name" value="TRANSCRIPTIONAL REGULATORY PROTEIN"/>
    <property type="match status" value="1"/>
</dbReference>
<evidence type="ECO:0000256" key="3">
    <source>
        <dbReference type="ARBA" id="ARBA00023163"/>
    </source>
</evidence>
<dbReference type="AlphaFoldDB" id="A0A1G7VKC6"/>
<keyword evidence="1" id="KW-0805">Transcription regulation</keyword>
<keyword evidence="6" id="KW-1185">Reference proteome</keyword>
<reference evidence="6" key="1">
    <citation type="submission" date="2016-10" db="EMBL/GenBank/DDBJ databases">
        <authorList>
            <person name="Varghese N."/>
            <person name="Submissions S."/>
        </authorList>
    </citation>
    <scope>NUCLEOTIDE SEQUENCE [LARGE SCALE GENOMIC DNA]</scope>
    <source>
        <strain evidence="6">BP1-148</strain>
    </source>
</reference>
<evidence type="ECO:0000313" key="6">
    <source>
        <dbReference type="Proteomes" id="UP000198779"/>
    </source>
</evidence>
<dbReference type="GO" id="GO:0003700">
    <property type="term" value="F:DNA-binding transcription factor activity"/>
    <property type="evidence" value="ECO:0007669"/>
    <property type="project" value="InterPro"/>
</dbReference>
<dbReference type="InterPro" id="IPR009057">
    <property type="entry name" value="Homeodomain-like_sf"/>
</dbReference>
<gene>
    <name evidence="5" type="ORF">SAMN04487901_10613</name>
</gene>
<proteinExistence type="predicted"/>
<dbReference type="SUPFAM" id="SSF51215">
    <property type="entry name" value="Regulatory protein AraC"/>
    <property type="match status" value="1"/>
</dbReference>
<dbReference type="EMBL" id="FNCQ01000006">
    <property type="protein sequence ID" value="SDG60018.1"/>
    <property type="molecule type" value="Genomic_DNA"/>
</dbReference>
<evidence type="ECO:0000256" key="1">
    <source>
        <dbReference type="ARBA" id="ARBA00023015"/>
    </source>
</evidence>
<accession>A0A1G7VKC6</accession>
<evidence type="ECO:0000313" key="5">
    <source>
        <dbReference type="EMBL" id="SDG60018.1"/>
    </source>
</evidence>
<keyword evidence="3" id="KW-0804">Transcription</keyword>
<dbReference type="GO" id="GO:0043565">
    <property type="term" value="F:sequence-specific DNA binding"/>
    <property type="evidence" value="ECO:0007669"/>
    <property type="project" value="InterPro"/>
</dbReference>
<feature type="domain" description="HTH araC/xylS-type" evidence="4">
    <location>
        <begin position="192"/>
        <end position="290"/>
    </location>
</feature>
<dbReference type="Gene3D" id="1.10.10.60">
    <property type="entry name" value="Homeodomain-like"/>
    <property type="match status" value="1"/>
</dbReference>
<dbReference type="STRING" id="645274.SAMN04487901_10613"/>
<evidence type="ECO:0000256" key="2">
    <source>
        <dbReference type="ARBA" id="ARBA00023125"/>
    </source>
</evidence>
<dbReference type="Pfam" id="PF12833">
    <property type="entry name" value="HTH_18"/>
    <property type="match status" value="1"/>
</dbReference>
<name>A0A1G7VKC6_9BACT</name>
<dbReference type="PANTHER" id="PTHR43280">
    <property type="entry name" value="ARAC-FAMILY TRANSCRIPTIONAL REGULATOR"/>
    <property type="match status" value="1"/>
</dbReference>
<protein>
    <submittedName>
        <fullName evidence="5">AraC-type DNA-binding protein</fullName>
    </submittedName>
</protein>
<dbReference type="PROSITE" id="PS01124">
    <property type="entry name" value="HTH_ARAC_FAMILY_2"/>
    <property type="match status" value="1"/>
</dbReference>
<dbReference type="SUPFAM" id="SSF46689">
    <property type="entry name" value="Homeodomain-like"/>
    <property type="match status" value="1"/>
</dbReference>
<sequence>MDKIQETNIHIIKRYCKDHYIDNDLFLIDNIKRIPIPDSARRTNFIIIGMCTQGEAKYTVDTREFTVRAGETFIVSERHVINQFTLSDDFVAMSMVISVNFFHDIIRNVSEMSALFLYSRNHPVMRFDKKEQTVFRNYFDAIDRRISDKGNHFQKELIRVLMLAMFYDLSNVIYRNRKGKEKKQSRPDAIFTQFIKLVEAHCKTERRVSWYAQQLGITAKYLSEAVKHVSCRTPNEWIDNYVTLEMRVLLKNTTKPIKDIAKEMNFPNQSFLGKYFKENVGMSPSKYRKS</sequence>
<keyword evidence="2 5" id="KW-0238">DNA-binding</keyword>
<dbReference type="RefSeq" id="WP_091816443.1">
    <property type="nucleotide sequence ID" value="NZ_CP091794.1"/>
</dbReference>
<evidence type="ECO:0000259" key="4">
    <source>
        <dbReference type="PROSITE" id="PS01124"/>
    </source>
</evidence>
<dbReference type="SMART" id="SM00342">
    <property type="entry name" value="HTH_ARAC"/>
    <property type="match status" value="1"/>
</dbReference>
<dbReference type="InterPro" id="IPR037923">
    <property type="entry name" value="HTH-like"/>
</dbReference>
<dbReference type="InterPro" id="IPR018060">
    <property type="entry name" value="HTH_AraC"/>
</dbReference>
<dbReference type="Proteomes" id="UP000198779">
    <property type="component" value="Unassembled WGS sequence"/>
</dbReference>
<organism evidence="5 6">
    <name type="scientific">Prevotella communis</name>
    <dbReference type="NCBI Taxonomy" id="2913614"/>
    <lineage>
        <taxon>Bacteria</taxon>
        <taxon>Pseudomonadati</taxon>
        <taxon>Bacteroidota</taxon>
        <taxon>Bacteroidia</taxon>
        <taxon>Bacteroidales</taxon>
        <taxon>Prevotellaceae</taxon>
        <taxon>Prevotella</taxon>
    </lineage>
</organism>